<protein>
    <submittedName>
        <fullName evidence="1">Uncharacterized protein</fullName>
    </submittedName>
</protein>
<reference evidence="2" key="1">
    <citation type="submission" date="2016-06" db="EMBL/GenBank/DDBJ databases">
        <authorList>
            <person name="Rodrigo-Torres L."/>
            <person name="Arahal D.R."/>
        </authorList>
    </citation>
    <scope>NUCLEOTIDE SEQUENCE [LARGE SCALE GENOMIC DNA]</scope>
    <source>
        <strain evidence="2">CECT 7224</strain>
    </source>
</reference>
<proteinExistence type="predicted"/>
<evidence type="ECO:0000313" key="1">
    <source>
        <dbReference type="EMBL" id="SBT11867.1"/>
    </source>
</evidence>
<organism evidence="1 2">
    <name type="scientific">Vibrio celticus</name>
    <dbReference type="NCBI Taxonomy" id="446372"/>
    <lineage>
        <taxon>Bacteria</taxon>
        <taxon>Pseudomonadati</taxon>
        <taxon>Pseudomonadota</taxon>
        <taxon>Gammaproteobacteria</taxon>
        <taxon>Vibrionales</taxon>
        <taxon>Vibrionaceae</taxon>
        <taxon>Vibrio</taxon>
    </lineage>
</organism>
<name>A0A1C3J9Z4_9VIBR</name>
<dbReference type="RefSeq" id="WP_017062042.1">
    <property type="nucleotide sequence ID" value="NZ_AP025463.1"/>
</dbReference>
<dbReference type="Proteomes" id="UP000092819">
    <property type="component" value="Unassembled WGS sequence"/>
</dbReference>
<evidence type="ECO:0000313" key="2">
    <source>
        <dbReference type="Proteomes" id="UP000092819"/>
    </source>
</evidence>
<accession>A0A1C3J9Z4</accession>
<keyword evidence="2" id="KW-1185">Reference proteome</keyword>
<dbReference type="AlphaFoldDB" id="A0A1C3J9Z4"/>
<sequence length="56" mass="6308">MFKIFALVFIGIGIYLGLNYSDEIESTMDTDAFERVQEKAEDGTDALMDKIDEIKG</sequence>
<dbReference type="EMBL" id="FLQZ01000010">
    <property type="protein sequence ID" value="SBT11867.1"/>
    <property type="molecule type" value="Genomic_DNA"/>
</dbReference>
<gene>
    <name evidence="1" type="ORF">VCE7224_00600</name>
</gene>